<reference evidence="3 4" key="1">
    <citation type="submission" date="2013-01" db="EMBL/GenBank/DDBJ databases">
        <authorList>
            <person name="Fiebig A."/>
            <person name="Goeker M."/>
            <person name="Klenk H.-P.P."/>
        </authorList>
    </citation>
    <scope>NUCLEOTIDE SEQUENCE [LARGE SCALE GENOMIC DNA]</scope>
    <source>
        <strain evidence="3 4">DSM 24838</strain>
    </source>
</reference>
<dbReference type="Proteomes" id="UP000035100">
    <property type="component" value="Unassembled WGS sequence"/>
</dbReference>
<evidence type="ECO:0000313" key="3">
    <source>
        <dbReference type="EMBL" id="KIQ70855.1"/>
    </source>
</evidence>
<dbReference type="EMBL" id="AONG01000003">
    <property type="protein sequence ID" value="KIQ70855.1"/>
    <property type="molecule type" value="Genomic_DNA"/>
</dbReference>
<dbReference type="PATRIC" id="fig|1123501.6.peg.285"/>
<feature type="region of interest" description="Disordered" evidence="1">
    <location>
        <begin position="132"/>
        <end position="174"/>
    </location>
</feature>
<feature type="compositionally biased region" description="Basic residues" evidence="1">
    <location>
        <begin position="133"/>
        <end position="149"/>
    </location>
</feature>
<sequence length="174" mass="18333">MKAAAALLGLALASGAAAQSLDLPGNAVRVSEEAADPGTAEIAIGPYAEGRLPSLTVDGRVARSVWRIASAGLTTAQIMARLGAQLGPAGFETVYACDTDACGGFDFRFALDVADPPDMHVDLSGLPLTSPRAGRRTTRCCRSSSRARRWQGSSRSPAPAARARRRWPRRRTMP</sequence>
<protein>
    <submittedName>
        <fullName evidence="3">Uncharacterized protein</fullName>
    </submittedName>
</protein>
<feature type="compositionally biased region" description="Basic residues" evidence="1">
    <location>
        <begin position="162"/>
        <end position="174"/>
    </location>
</feature>
<dbReference type="RefSeq" id="WP_053057449.1">
    <property type="nucleotide sequence ID" value="NZ_KN848371.1"/>
</dbReference>
<name>A0A0D0NRJ6_9RHOB</name>
<gene>
    <name evidence="3" type="ORF">Wenmar_00229</name>
</gene>
<feature type="signal peptide" evidence="2">
    <location>
        <begin position="1"/>
        <end position="18"/>
    </location>
</feature>
<proteinExistence type="predicted"/>
<keyword evidence="2" id="KW-0732">Signal</keyword>
<feature type="chain" id="PRO_5002234744" evidence="2">
    <location>
        <begin position="19"/>
        <end position="174"/>
    </location>
</feature>
<organism evidence="3 4">
    <name type="scientific">Wenxinia marina DSM 24838</name>
    <dbReference type="NCBI Taxonomy" id="1123501"/>
    <lineage>
        <taxon>Bacteria</taxon>
        <taxon>Pseudomonadati</taxon>
        <taxon>Pseudomonadota</taxon>
        <taxon>Alphaproteobacteria</taxon>
        <taxon>Rhodobacterales</taxon>
        <taxon>Roseobacteraceae</taxon>
        <taxon>Wenxinia</taxon>
    </lineage>
</organism>
<comment type="caution">
    <text evidence="3">The sequence shown here is derived from an EMBL/GenBank/DDBJ whole genome shotgun (WGS) entry which is preliminary data.</text>
</comment>
<dbReference type="AlphaFoldDB" id="A0A0D0NRJ6"/>
<keyword evidence="4" id="KW-1185">Reference proteome</keyword>
<dbReference type="STRING" id="1123501.Wenmar_00229"/>
<evidence type="ECO:0000256" key="1">
    <source>
        <dbReference type="SAM" id="MobiDB-lite"/>
    </source>
</evidence>
<accession>A0A0D0NRJ6</accession>
<evidence type="ECO:0000313" key="4">
    <source>
        <dbReference type="Proteomes" id="UP000035100"/>
    </source>
</evidence>
<evidence type="ECO:0000256" key="2">
    <source>
        <dbReference type="SAM" id="SignalP"/>
    </source>
</evidence>